<name>A0ABX8JLJ4_9BACT</name>
<feature type="domain" description="Fumarase C C-terminal" evidence="3">
    <location>
        <begin position="406"/>
        <end position="458"/>
    </location>
</feature>
<dbReference type="EMBL" id="CP076724">
    <property type="protein sequence ID" value="QWV98841.1"/>
    <property type="molecule type" value="Genomic_DNA"/>
</dbReference>
<dbReference type="CDD" id="cd01357">
    <property type="entry name" value="Aspartase"/>
    <property type="match status" value="1"/>
</dbReference>
<keyword evidence="1" id="KW-0456">Lyase</keyword>
<dbReference type="InterPro" id="IPR051546">
    <property type="entry name" value="Aspartate_Ammonia-Lyase"/>
</dbReference>
<dbReference type="Pfam" id="PF00206">
    <property type="entry name" value="Lyase_1"/>
    <property type="match status" value="1"/>
</dbReference>
<dbReference type="Proteomes" id="UP000683493">
    <property type="component" value="Chromosome"/>
</dbReference>
<gene>
    <name evidence="4" type="ORF">KP005_06040</name>
</gene>
<evidence type="ECO:0000259" key="3">
    <source>
        <dbReference type="Pfam" id="PF10415"/>
    </source>
</evidence>
<reference evidence="4 5" key="1">
    <citation type="submission" date="2021-06" db="EMBL/GenBank/DDBJ databases">
        <title>Gemonas diversity in paddy soil.</title>
        <authorList>
            <person name="Liu G."/>
        </authorList>
    </citation>
    <scope>NUCLEOTIDE SEQUENCE [LARGE SCALE GENOMIC DNA]</scope>
    <source>
        <strain evidence="4 5">RG29</strain>
    </source>
</reference>
<sequence length="466" mass="50077">MTHRLEKDTMGPVEVPDGAYYGAQTQRAVNNFPISGLRPHLALVRATVRIKKCAAIANMTTHRLQMDLGEAIVKAADEALAGQFADQFVVDPFQAGAGTSHNMNVNEVLANRANEILGGKLGEYARVNANDHVNMAQSTNDVFPTAMRLAALELAQELDNELRDLSDAFARKGIEFDHILKSGRTHLQDAVPIRLGQEFSAWSIAIANNRSGLERTFAGLRELGIGGTAVGTGLNAEQAFIDLIVEALARETGQELTRGESLVERMQNMDPFVALSSSVKGTAVNLIKIANDLRLLSSGPRTGLAEINLPAMQPGSSIMPGKVNPVLPEVTNMVCFQVMGCDLTVALAAQAGQLELNVMMPVIAFNLLFSMEILKNCLHQLTTLCVTGITANEERCRTFLEQSVGLATVLAPSIGYAAAAEVAKESARSGRSIRDVILERGILTEEELVEVLAPYPLTTPGVHGKD</sequence>
<dbReference type="PROSITE" id="PS00163">
    <property type="entry name" value="FUMARATE_LYASES"/>
    <property type="match status" value="1"/>
</dbReference>
<dbReference type="NCBIfam" id="NF008909">
    <property type="entry name" value="PRK12273.1"/>
    <property type="match status" value="1"/>
</dbReference>
<proteinExistence type="predicted"/>
<evidence type="ECO:0000313" key="5">
    <source>
        <dbReference type="Proteomes" id="UP000683493"/>
    </source>
</evidence>
<accession>A0ABX8JLJ4</accession>
<keyword evidence="5" id="KW-1185">Reference proteome</keyword>
<evidence type="ECO:0000313" key="4">
    <source>
        <dbReference type="EMBL" id="QWV98841.1"/>
    </source>
</evidence>
<dbReference type="InterPro" id="IPR022761">
    <property type="entry name" value="Fumarate_lyase_N"/>
</dbReference>
<organism evidence="4 5">
    <name type="scientific">Geomonas diazotrophica</name>
    <dbReference type="NCBI Taxonomy" id="2843197"/>
    <lineage>
        <taxon>Bacteria</taxon>
        <taxon>Pseudomonadati</taxon>
        <taxon>Thermodesulfobacteriota</taxon>
        <taxon>Desulfuromonadia</taxon>
        <taxon>Geobacterales</taxon>
        <taxon>Geobacteraceae</taxon>
        <taxon>Geomonas</taxon>
    </lineage>
</organism>
<evidence type="ECO:0000259" key="2">
    <source>
        <dbReference type="Pfam" id="PF00206"/>
    </source>
</evidence>
<evidence type="ECO:0000256" key="1">
    <source>
        <dbReference type="ARBA" id="ARBA00023239"/>
    </source>
</evidence>
<dbReference type="PANTHER" id="PTHR42696:SF2">
    <property type="entry name" value="ASPARTATE AMMONIA-LYASE"/>
    <property type="match status" value="1"/>
</dbReference>
<dbReference type="PANTHER" id="PTHR42696">
    <property type="entry name" value="ASPARTATE AMMONIA-LYASE"/>
    <property type="match status" value="1"/>
</dbReference>
<feature type="domain" description="Fumarate lyase N-terminal" evidence="2">
    <location>
        <begin position="12"/>
        <end position="340"/>
    </location>
</feature>
<protein>
    <submittedName>
        <fullName evidence="4">Aspartate ammonia-lyase</fullName>
    </submittedName>
</protein>
<dbReference type="InterPro" id="IPR018951">
    <property type="entry name" value="Fumarase_C_C"/>
</dbReference>
<dbReference type="Pfam" id="PF10415">
    <property type="entry name" value="FumaraseC_C"/>
    <property type="match status" value="1"/>
</dbReference>
<dbReference type="InterPro" id="IPR020557">
    <property type="entry name" value="Fumarate_lyase_CS"/>
</dbReference>